<keyword evidence="3 6" id="KW-1133">Transmembrane helix</keyword>
<dbReference type="InterPro" id="IPR036640">
    <property type="entry name" value="ABC1_TM_sf"/>
</dbReference>
<protein>
    <submittedName>
        <fullName evidence="9">ABC super ATP binding cassette transporter transmembrane protein</fullName>
    </submittedName>
</protein>
<dbReference type="InterPro" id="IPR003439">
    <property type="entry name" value="ABC_transporter-like_ATP-bd"/>
</dbReference>
<dbReference type="PANTHER" id="PTHR43394:SF1">
    <property type="entry name" value="ATP-BINDING CASSETTE SUB-FAMILY B MEMBER 10, MITOCHONDRIAL"/>
    <property type="match status" value="1"/>
</dbReference>
<organism evidence="9">
    <name type="scientific">Actinomyces succiniciruminis</name>
    <dbReference type="NCBI Taxonomy" id="1522002"/>
    <lineage>
        <taxon>Bacteria</taxon>
        <taxon>Bacillati</taxon>
        <taxon>Actinomycetota</taxon>
        <taxon>Actinomycetes</taxon>
        <taxon>Actinomycetales</taxon>
        <taxon>Actinomycetaceae</taxon>
        <taxon>Actinomyces</taxon>
    </lineage>
</organism>
<evidence type="ECO:0000256" key="4">
    <source>
        <dbReference type="ARBA" id="ARBA00023136"/>
    </source>
</evidence>
<keyword evidence="4 6" id="KW-0472">Membrane</keyword>
<feature type="transmembrane region" description="Helical" evidence="6">
    <location>
        <begin position="304"/>
        <end position="324"/>
    </location>
</feature>
<dbReference type="PANTHER" id="PTHR43394">
    <property type="entry name" value="ATP-DEPENDENT PERMEASE MDL1, MITOCHONDRIAL"/>
    <property type="match status" value="1"/>
</dbReference>
<dbReference type="InterPro" id="IPR027417">
    <property type="entry name" value="P-loop_NTPase"/>
</dbReference>
<feature type="transmembrane region" description="Helical" evidence="6">
    <location>
        <begin position="184"/>
        <end position="203"/>
    </location>
</feature>
<reference evidence="9" key="1">
    <citation type="submission" date="2014-07" db="EMBL/GenBank/DDBJ databases">
        <authorList>
            <person name="Zhang J.E."/>
            <person name="Yang H."/>
            <person name="Guo J."/>
            <person name="Deng Z."/>
            <person name="Luo H."/>
            <person name="Luo M."/>
            <person name="Zhao B."/>
        </authorList>
    </citation>
    <scope>NUCLEOTIDE SEQUENCE</scope>
    <source>
        <strain evidence="9">AM4</strain>
    </source>
</reference>
<dbReference type="Pfam" id="PF00664">
    <property type="entry name" value="ABC_membrane"/>
    <property type="match status" value="1"/>
</dbReference>
<dbReference type="GO" id="GO:0016887">
    <property type="term" value="F:ATP hydrolysis activity"/>
    <property type="evidence" value="ECO:0007669"/>
    <property type="project" value="InterPro"/>
</dbReference>
<evidence type="ECO:0000256" key="5">
    <source>
        <dbReference type="SAM" id="MobiDB-lite"/>
    </source>
</evidence>
<feature type="transmembrane region" description="Helical" evidence="6">
    <location>
        <begin position="42"/>
        <end position="62"/>
    </location>
</feature>
<dbReference type="Gene3D" id="3.40.50.300">
    <property type="entry name" value="P-loop containing nucleotide triphosphate hydrolases"/>
    <property type="match status" value="1"/>
</dbReference>
<dbReference type="PROSITE" id="PS50893">
    <property type="entry name" value="ABC_TRANSPORTER_2"/>
    <property type="match status" value="1"/>
</dbReference>
<feature type="domain" description="ABC transporter" evidence="7">
    <location>
        <begin position="336"/>
        <end position="616"/>
    </location>
</feature>
<dbReference type="RefSeq" id="WP_210578946.1">
    <property type="nucleotide sequence ID" value="NZ_LK995473.1"/>
</dbReference>
<dbReference type="InterPro" id="IPR011527">
    <property type="entry name" value="ABC1_TM_dom"/>
</dbReference>
<comment type="subcellular location">
    <subcellularLocation>
        <location evidence="1">Cell membrane</location>
        <topology evidence="1">Multi-pass membrane protein</topology>
    </subcellularLocation>
</comment>
<dbReference type="SUPFAM" id="SSF52540">
    <property type="entry name" value="P-loop containing nucleoside triphosphate hydrolases"/>
    <property type="match status" value="1"/>
</dbReference>
<dbReference type="SUPFAM" id="SSF90123">
    <property type="entry name" value="ABC transporter transmembrane region"/>
    <property type="match status" value="1"/>
</dbReference>
<feature type="transmembrane region" description="Helical" evidence="6">
    <location>
        <begin position="273"/>
        <end position="292"/>
    </location>
</feature>
<dbReference type="AlphaFoldDB" id="A0A1L7R9H3"/>
<dbReference type="Pfam" id="PF00005">
    <property type="entry name" value="ABC_tran"/>
    <property type="match status" value="1"/>
</dbReference>
<evidence type="ECO:0000313" key="9">
    <source>
        <dbReference type="EMBL" id="CED90481.1"/>
    </source>
</evidence>
<dbReference type="EMBL" id="LK995473">
    <property type="protein sequence ID" value="CED90481.1"/>
    <property type="molecule type" value="Genomic_DNA"/>
</dbReference>
<dbReference type="InterPro" id="IPR017871">
    <property type="entry name" value="ABC_transporter-like_CS"/>
</dbReference>
<keyword evidence="2 6" id="KW-0812">Transmembrane</keyword>
<dbReference type="InterPro" id="IPR039421">
    <property type="entry name" value="Type_1_exporter"/>
</dbReference>
<dbReference type="GO" id="GO:0005524">
    <property type="term" value="F:ATP binding"/>
    <property type="evidence" value="ECO:0007669"/>
    <property type="project" value="InterPro"/>
</dbReference>
<proteinExistence type="predicted"/>
<evidence type="ECO:0000259" key="8">
    <source>
        <dbReference type="PROSITE" id="PS50929"/>
    </source>
</evidence>
<sequence length="655" mass="66632">MSIPVTRAPRRWPAFLSVQTTPPPELPATPGGLLRAVTRMSVPAIALGVVVSTASYLAQALIPLALGDLLDAGLEAGLTARLLPGLAALTGLGLLGSLAAGLEDATGMGAWVGAWKPAMRGAAHRLGLRSRAVTRRIASGDVIATITADADNIGALMYFVVNVIGALVSVVVVGVLMLRTSAPLGLLVLIGLPIVLALVGAFIRPLNRRLSVQREEQGRLSTITTDAVSGLRVLRGIGGEDVYAARYAEASHRVRDAGIRVASTQALLATVKAGAPMVFTAVVVGAGARAALTGTISPGQLVTFYGYTTFLVGPLGVMADLIQFSTRAWVGARKVARIEAVEPLTDDAGVVPGARLDPAGDLTDLSSGVVLRGGRMTALVCPDPARAAALAQRLGRADDADGPVALGGTDLRTVPLKEVRRTIVVSGAHAEAFAGTLAEEVLGDEIPLSGPRPTAEVIRSGAVAGAHGDDGPAAGGGAAPLTAAQRERAEQALAVAAAGDALDSLGGLDGQLTEKARNVSGGQRQRLALARAVARHAPVLVLVEPTSALDSHTEDLVARRLQEERRGLTTVVVTSSPLLLGRCDEVVLLAPAEASDGGAVGAVVDANGAGAAGRRGTATPAADVHEVARGTHHELSALDAYRAVVERGVDTGGEP</sequence>
<evidence type="ECO:0000256" key="6">
    <source>
        <dbReference type="SAM" id="Phobius"/>
    </source>
</evidence>
<evidence type="ECO:0000256" key="3">
    <source>
        <dbReference type="ARBA" id="ARBA00022989"/>
    </source>
</evidence>
<dbReference type="GO" id="GO:0005886">
    <property type="term" value="C:plasma membrane"/>
    <property type="evidence" value="ECO:0007669"/>
    <property type="project" value="UniProtKB-SubCell"/>
</dbReference>
<evidence type="ECO:0000256" key="1">
    <source>
        <dbReference type="ARBA" id="ARBA00004651"/>
    </source>
</evidence>
<gene>
    <name evidence="9" type="ORF">AAM4_0586</name>
</gene>
<evidence type="ECO:0000256" key="2">
    <source>
        <dbReference type="ARBA" id="ARBA00022692"/>
    </source>
</evidence>
<dbReference type="PROSITE" id="PS50929">
    <property type="entry name" value="ABC_TM1F"/>
    <property type="match status" value="1"/>
</dbReference>
<accession>A0A1L7R9H3</accession>
<feature type="transmembrane region" description="Helical" evidence="6">
    <location>
        <begin position="82"/>
        <end position="102"/>
    </location>
</feature>
<name>A0A1L7R9H3_9ACTO</name>
<dbReference type="PROSITE" id="PS00211">
    <property type="entry name" value="ABC_TRANSPORTER_1"/>
    <property type="match status" value="1"/>
</dbReference>
<dbReference type="CDD" id="cd07346">
    <property type="entry name" value="ABC_6TM_exporters"/>
    <property type="match status" value="1"/>
</dbReference>
<feature type="domain" description="ABC transmembrane type-1" evidence="8">
    <location>
        <begin position="46"/>
        <end position="327"/>
    </location>
</feature>
<feature type="transmembrane region" description="Helical" evidence="6">
    <location>
        <begin position="156"/>
        <end position="178"/>
    </location>
</feature>
<dbReference type="GO" id="GO:0015421">
    <property type="term" value="F:ABC-type oligopeptide transporter activity"/>
    <property type="evidence" value="ECO:0007669"/>
    <property type="project" value="TreeGrafter"/>
</dbReference>
<evidence type="ECO:0000259" key="7">
    <source>
        <dbReference type="PROSITE" id="PS50893"/>
    </source>
</evidence>
<feature type="region of interest" description="Disordered" evidence="5">
    <location>
        <begin position="464"/>
        <end position="483"/>
    </location>
</feature>
<dbReference type="Gene3D" id="1.20.1560.10">
    <property type="entry name" value="ABC transporter type 1, transmembrane domain"/>
    <property type="match status" value="1"/>
</dbReference>